<reference evidence="2" key="1">
    <citation type="journal article" date="2021" name="Mol. Ecol. Resour.">
        <title>Apolygus lucorum genome provides insights into omnivorousness and mesophyll feeding.</title>
        <authorList>
            <person name="Liu Y."/>
            <person name="Liu H."/>
            <person name="Wang H."/>
            <person name="Huang T."/>
            <person name="Liu B."/>
            <person name="Yang B."/>
            <person name="Yin L."/>
            <person name="Li B."/>
            <person name="Zhang Y."/>
            <person name="Zhang S."/>
            <person name="Jiang F."/>
            <person name="Zhang X."/>
            <person name="Ren Y."/>
            <person name="Wang B."/>
            <person name="Wang S."/>
            <person name="Lu Y."/>
            <person name="Wu K."/>
            <person name="Fan W."/>
            <person name="Wang G."/>
        </authorList>
    </citation>
    <scope>NUCLEOTIDE SEQUENCE</scope>
    <source>
        <strain evidence="2">12Hb</strain>
    </source>
</reference>
<proteinExistence type="predicted"/>
<feature type="region of interest" description="Disordered" evidence="1">
    <location>
        <begin position="25"/>
        <end position="44"/>
    </location>
</feature>
<comment type="caution">
    <text evidence="2">The sequence shown here is derived from an EMBL/GenBank/DDBJ whole genome shotgun (WGS) entry which is preliminary data.</text>
</comment>
<sequence length="161" mass="17493">MCVVWSGGLVGVGGSPEQGPLTIVRRSSGRKGAGGSKEGSTPQEEVCLETLDLETDHLPPFDTPDACDKAALRLRGLLQQLQRGEISAEILQKNLLYAAKVLEAVFIDETKAKDAAQDEDESEKTKPDDKDSQDTPSTPRRSHNQRRLRAPVWASSKPARS</sequence>
<evidence type="ECO:0000256" key="1">
    <source>
        <dbReference type="SAM" id="MobiDB-lite"/>
    </source>
</evidence>
<feature type="compositionally biased region" description="Basic and acidic residues" evidence="1">
    <location>
        <begin position="123"/>
        <end position="133"/>
    </location>
</feature>
<feature type="compositionally biased region" description="Basic residues" evidence="1">
    <location>
        <begin position="140"/>
        <end position="149"/>
    </location>
</feature>
<evidence type="ECO:0000313" key="3">
    <source>
        <dbReference type="Proteomes" id="UP000466442"/>
    </source>
</evidence>
<feature type="region of interest" description="Disordered" evidence="1">
    <location>
        <begin position="110"/>
        <end position="161"/>
    </location>
</feature>
<dbReference type="AlphaFoldDB" id="A0A8S9Y2X1"/>
<keyword evidence="3" id="KW-1185">Reference proteome</keyword>
<evidence type="ECO:0000313" key="2">
    <source>
        <dbReference type="EMBL" id="KAF6214928.1"/>
    </source>
</evidence>
<protein>
    <submittedName>
        <fullName evidence="2">Uncharacterized protein</fullName>
    </submittedName>
</protein>
<dbReference type="OrthoDB" id="189220at2759"/>
<name>A0A8S9Y2X1_APOLU</name>
<dbReference type="EMBL" id="WIXP02000002">
    <property type="protein sequence ID" value="KAF6214928.1"/>
    <property type="molecule type" value="Genomic_DNA"/>
</dbReference>
<dbReference type="Proteomes" id="UP000466442">
    <property type="component" value="Unassembled WGS sequence"/>
</dbReference>
<organism evidence="2 3">
    <name type="scientific">Apolygus lucorum</name>
    <name type="common">Small green plant bug</name>
    <name type="synonym">Lygocoris lucorum</name>
    <dbReference type="NCBI Taxonomy" id="248454"/>
    <lineage>
        <taxon>Eukaryota</taxon>
        <taxon>Metazoa</taxon>
        <taxon>Ecdysozoa</taxon>
        <taxon>Arthropoda</taxon>
        <taxon>Hexapoda</taxon>
        <taxon>Insecta</taxon>
        <taxon>Pterygota</taxon>
        <taxon>Neoptera</taxon>
        <taxon>Paraneoptera</taxon>
        <taxon>Hemiptera</taxon>
        <taxon>Heteroptera</taxon>
        <taxon>Panheteroptera</taxon>
        <taxon>Cimicomorpha</taxon>
        <taxon>Miridae</taxon>
        <taxon>Mirini</taxon>
        <taxon>Apolygus</taxon>
    </lineage>
</organism>
<accession>A0A8S9Y2X1</accession>
<gene>
    <name evidence="2" type="ORF">GE061_009673</name>
</gene>